<protein>
    <submittedName>
        <fullName evidence="2">Uncharacterized protein</fullName>
    </submittedName>
</protein>
<feature type="region of interest" description="Disordered" evidence="1">
    <location>
        <begin position="1"/>
        <end position="43"/>
    </location>
</feature>
<evidence type="ECO:0000256" key="1">
    <source>
        <dbReference type="SAM" id="MobiDB-lite"/>
    </source>
</evidence>
<evidence type="ECO:0000313" key="2">
    <source>
        <dbReference type="EMBL" id="KAJ7035539.1"/>
    </source>
</evidence>
<evidence type="ECO:0000313" key="3">
    <source>
        <dbReference type="Proteomes" id="UP001218188"/>
    </source>
</evidence>
<organism evidence="2 3">
    <name type="scientific">Mycena alexandri</name>
    <dbReference type="NCBI Taxonomy" id="1745969"/>
    <lineage>
        <taxon>Eukaryota</taxon>
        <taxon>Fungi</taxon>
        <taxon>Dikarya</taxon>
        <taxon>Basidiomycota</taxon>
        <taxon>Agaricomycotina</taxon>
        <taxon>Agaricomycetes</taxon>
        <taxon>Agaricomycetidae</taxon>
        <taxon>Agaricales</taxon>
        <taxon>Marasmiineae</taxon>
        <taxon>Mycenaceae</taxon>
        <taxon>Mycena</taxon>
    </lineage>
</organism>
<keyword evidence="3" id="KW-1185">Reference proteome</keyword>
<reference evidence="2" key="1">
    <citation type="submission" date="2023-03" db="EMBL/GenBank/DDBJ databases">
        <title>Massive genome expansion in bonnet fungi (Mycena s.s.) driven by repeated elements and novel gene families across ecological guilds.</title>
        <authorList>
            <consortium name="Lawrence Berkeley National Laboratory"/>
            <person name="Harder C.B."/>
            <person name="Miyauchi S."/>
            <person name="Viragh M."/>
            <person name="Kuo A."/>
            <person name="Thoen E."/>
            <person name="Andreopoulos B."/>
            <person name="Lu D."/>
            <person name="Skrede I."/>
            <person name="Drula E."/>
            <person name="Henrissat B."/>
            <person name="Morin E."/>
            <person name="Kohler A."/>
            <person name="Barry K."/>
            <person name="LaButti K."/>
            <person name="Morin E."/>
            <person name="Salamov A."/>
            <person name="Lipzen A."/>
            <person name="Mereny Z."/>
            <person name="Hegedus B."/>
            <person name="Baldrian P."/>
            <person name="Stursova M."/>
            <person name="Weitz H."/>
            <person name="Taylor A."/>
            <person name="Grigoriev I.V."/>
            <person name="Nagy L.G."/>
            <person name="Martin F."/>
            <person name="Kauserud H."/>
        </authorList>
    </citation>
    <scope>NUCLEOTIDE SEQUENCE</scope>
    <source>
        <strain evidence="2">CBHHK200</strain>
    </source>
</reference>
<name>A0AAD6SWV3_9AGAR</name>
<gene>
    <name evidence="2" type="ORF">C8F04DRAFT_1258750</name>
</gene>
<sequence length="110" mass="12396">MPPRPLQNTQQVSEWDSDEEAVNGQDESGNAAAPGTTDVPAPKPFNFKTPEGIKEFVEWAHQKHAAGSMAFHWRQWGDGIEKKGLFLSYLIVYTYAFHLTIIKSIPTQYC</sequence>
<proteinExistence type="predicted"/>
<dbReference type="AlphaFoldDB" id="A0AAD6SWV3"/>
<dbReference type="EMBL" id="JARJCM010000049">
    <property type="protein sequence ID" value="KAJ7035539.1"/>
    <property type="molecule type" value="Genomic_DNA"/>
</dbReference>
<feature type="compositionally biased region" description="Polar residues" evidence="1">
    <location>
        <begin position="1"/>
        <end position="14"/>
    </location>
</feature>
<accession>A0AAD6SWV3</accession>
<comment type="caution">
    <text evidence="2">The sequence shown here is derived from an EMBL/GenBank/DDBJ whole genome shotgun (WGS) entry which is preliminary data.</text>
</comment>
<dbReference type="Proteomes" id="UP001218188">
    <property type="component" value="Unassembled WGS sequence"/>
</dbReference>